<dbReference type="PANTHER" id="PTHR43968">
    <property type="match status" value="1"/>
</dbReference>
<dbReference type="SUPFAM" id="SSF52833">
    <property type="entry name" value="Thioredoxin-like"/>
    <property type="match status" value="1"/>
</dbReference>
<dbReference type="EMBL" id="CP040078">
    <property type="protein sequence ID" value="QCP54398.1"/>
    <property type="molecule type" value="Genomic_DNA"/>
</dbReference>
<dbReference type="InterPro" id="IPR050983">
    <property type="entry name" value="GST_Omega/HSP26"/>
</dbReference>
<dbReference type="SUPFAM" id="SSF47616">
    <property type="entry name" value="GST C-terminal domain-like"/>
    <property type="match status" value="1"/>
</dbReference>
<dbReference type="SFLD" id="SFLDG00358">
    <property type="entry name" value="Main_(cytGST)"/>
    <property type="match status" value="1"/>
</dbReference>
<keyword evidence="2" id="KW-0808">Transferase</keyword>
<proteinExistence type="predicted"/>
<evidence type="ECO:0000259" key="1">
    <source>
        <dbReference type="PROSITE" id="PS50404"/>
    </source>
</evidence>
<dbReference type="InterPro" id="IPR040079">
    <property type="entry name" value="Glutathione_S-Trfase"/>
</dbReference>
<feature type="domain" description="GST N-terminal" evidence="1">
    <location>
        <begin position="1"/>
        <end position="81"/>
    </location>
</feature>
<dbReference type="Gene3D" id="3.40.30.10">
    <property type="entry name" value="Glutaredoxin"/>
    <property type="match status" value="1"/>
</dbReference>
<gene>
    <name evidence="2" type="ORF">FAZ95_36295</name>
</gene>
<keyword evidence="3" id="KW-1185">Reference proteome</keyword>
<dbReference type="PROSITE" id="PS50404">
    <property type="entry name" value="GST_NTER"/>
    <property type="match status" value="1"/>
</dbReference>
<dbReference type="Pfam" id="PF13409">
    <property type="entry name" value="GST_N_2"/>
    <property type="match status" value="1"/>
</dbReference>
<dbReference type="GO" id="GO:0016740">
    <property type="term" value="F:transferase activity"/>
    <property type="evidence" value="ECO:0007669"/>
    <property type="project" value="UniProtKB-KW"/>
</dbReference>
<dbReference type="CDD" id="cd00570">
    <property type="entry name" value="GST_N_family"/>
    <property type="match status" value="1"/>
</dbReference>
<evidence type="ECO:0000313" key="3">
    <source>
        <dbReference type="Proteomes" id="UP000298656"/>
    </source>
</evidence>
<sequence>MNLTLHYAVPSTYSQKTLLAFFEKGVPFTPKPVNLSDPEQSASYRKLYPLGKIPLLTGDDLFIPESTIIIEFLENEFPTSGTKLIPEDPTAARRVRFKDRMHDLYLNEPIATIFFDSLKPADKRNPEAVAKAHATLDVMYNFMNEFYGTHPDAGAGEFNMSDCAAFAPLFYAQKLHPFADREYVSAYFGRLMERPSVQRLLGELLPALQKFEQK</sequence>
<dbReference type="RefSeq" id="WP_137337165.1">
    <property type="nucleotide sequence ID" value="NZ_CP040078.1"/>
</dbReference>
<dbReference type="KEGG" id="tvl:FAZ95_36295"/>
<reference evidence="2 3" key="1">
    <citation type="submission" date="2019-05" db="EMBL/GenBank/DDBJ databases">
        <title>Burkholderia sp. DHOD12, isolated from subtropical forest soil.</title>
        <authorList>
            <person name="Gao Z.-H."/>
            <person name="Qiu L.-H."/>
        </authorList>
    </citation>
    <scope>NUCLEOTIDE SEQUENCE [LARGE SCALE GENOMIC DNA]</scope>
    <source>
        <strain evidence="2 3">DHOD12</strain>
    </source>
</reference>
<organism evidence="2 3">
    <name type="scientific">Trinickia violacea</name>
    <dbReference type="NCBI Taxonomy" id="2571746"/>
    <lineage>
        <taxon>Bacteria</taxon>
        <taxon>Pseudomonadati</taxon>
        <taxon>Pseudomonadota</taxon>
        <taxon>Betaproteobacteria</taxon>
        <taxon>Burkholderiales</taxon>
        <taxon>Burkholderiaceae</taxon>
        <taxon>Trinickia</taxon>
    </lineage>
</organism>
<dbReference type="InterPro" id="IPR004045">
    <property type="entry name" value="Glutathione_S-Trfase_N"/>
</dbReference>
<dbReference type="Proteomes" id="UP000298656">
    <property type="component" value="Chromosome 2"/>
</dbReference>
<dbReference type="Gene3D" id="1.20.1050.10">
    <property type="match status" value="1"/>
</dbReference>
<dbReference type="InterPro" id="IPR036282">
    <property type="entry name" value="Glutathione-S-Trfase_C_sf"/>
</dbReference>
<protein>
    <submittedName>
        <fullName evidence="2">Glutathione S-transferase family protein</fullName>
    </submittedName>
</protein>
<dbReference type="GO" id="GO:0005737">
    <property type="term" value="C:cytoplasm"/>
    <property type="evidence" value="ECO:0007669"/>
    <property type="project" value="TreeGrafter"/>
</dbReference>
<name>A0A4P8IY98_9BURK</name>
<dbReference type="AlphaFoldDB" id="A0A4P8IY98"/>
<evidence type="ECO:0000313" key="2">
    <source>
        <dbReference type="EMBL" id="QCP54398.1"/>
    </source>
</evidence>
<dbReference type="OrthoDB" id="9782992at2"/>
<dbReference type="SFLD" id="SFLDS00019">
    <property type="entry name" value="Glutathione_Transferase_(cytos"/>
    <property type="match status" value="1"/>
</dbReference>
<dbReference type="PANTHER" id="PTHR43968:SF6">
    <property type="entry name" value="GLUTATHIONE S-TRANSFERASE OMEGA"/>
    <property type="match status" value="1"/>
</dbReference>
<dbReference type="InterPro" id="IPR036249">
    <property type="entry name" value="Thioredoxin-like_sf"/>
</dbReference>
<accession>A0A4P8IY98</accession>